<proteinExistence type="predicted"/>
<comment type="caution">
    <text evidence="2">The sequence shown here is derived from an EMBL/GenBank/DDBJ whole genome shotgun (WGS) entry which is preliminary data.</text>
</comment>
<keyword evidence="1" id="KW-0812">Transmembrane</keyword>
<dbReference type="RefSeq" id="WP_336925102.1">
    <property type="nucleotide sequence ID" value="NZ_JBANRO010000003.1"/>
</dbReference>
<accession>A0ABV7E4T3</accession>
<reference evidence="3" key="1">
    <citation type="journal article" date="2019" name="Int. J. Syst. Evol. Microbiol.">
        <title>The Global Catalogue of Microorganisms (GCM) 10K type strain sequencing project: providing services to taxonomists for standard genome sequencing and annotation.</title>
        <authorList>
            <consortium name="The Broad Institute Genomics Platform"/>
            <consortium name="The Broad Institute Genome Sequencing Center for Infectious Disease"/>
            <person name="Wu L."/>
            <person name="Ma J."/>
        </authorList>
    </citation>
    <scope>NUCLEOTIDE SEQUENCE [LARGE SCALE GENOMIC DNA]</scope>
    <source>
        <strain evidence="3">KCTC 52607</strain>
    </source>
</reference>
<keyword evidence="3" id="KW-1185">Reference proteome</keyword>
<feature type="transmembrane region" description="Helical" evidence="1">
    <location>
        <begin position="52"/>
        <end position="69"/>
    </location>
</feature>
<keyword evidence="1" id="KW-0472">Membrane</keyword>
<evidence type="ECO:0000313" key="2">
    <source>
        <dbReference type="EMBL" id="MFC3097729.1"/>
    </source>
</evidence>
<evidence type="ECO:0008006" key="4">
    <source>
        <dbReference type="Google" id="ProtNLM"/>
    </source>
</evidence>
<name>A0ABV7E4T3_9SPHN</name>
<organism evidence="2 3">
    <name type="scientific">Alteraurantiacibacter palmitatis</name>
    <dbReference type="NCBI Taxonomy" id="2054628"/>
    <lineage>
        <taxon>Bacteria</taxon>
        <taxon>Pseudomonadati</taxon>
        <taxon>Pseudomonadota</taxon>
        <taxon>Alphaproteobacteria</taxon>
        <taxon>Sphingomonadales</taxon>
        <taxon>Erythrobacteraceae</taxon>
        <taxon>Alteraurantiacibacter</taxon>
    </lineage>
</organism>
<evidence type="ECO:0000313" key="3">
    <source>
        <dbReference type="Proteomes" id="UP001595456"/>
    </source>
</evidence>
<sequence length="165" mass="17253">MSEDKRQQIKERITAAQARQAETDGENLVAVLAEKATEAKDQFTSFARRHPVATVAGGLALGVLVSALFRNSPTRRAGVYAGTKAAGLAALAGEMAVAFAAQAIQGAKDAGRAGADLAEDVGDKAHDAARKVRREAAYRASAANDAARSTAREIGKTVARSIRRH</sequence>
<protein>
    <recommendedName>
        <fullName evidence="4">DUF3618 domain-containing protein</fullName>
    </recommendedName>
</protein>
<dbReference type="Proteomes" id="UP001595456">
    <property type="component" value="Unassembled WGS sequence"/>
</dbReference>
<keyword evidence="1" id="KW-1133">Transmembrane helix</keyword>
<evidence type="ECO:0000256" key="1">
    <source>
        <dbReference type="SAM" id="Phobius"/>
    </source>
</evidence>
<dbReference type="EMBL" id="JBHRST010000009">
    <property type="protein sequence ID" value="MFC3097729.1"/>
    <property type="molecule type" value="Genomic_DNA"/>
</dbReference>
<gene>
    <name evidence="2" type="ORF">ACFODU_07930</name>
</gene>